<comment type="caution">
    <text evidence="1">The sequence shown here is derived from an EMBL/GenBank/DDBJ whole genome shotgun (WGS) entry which is preliminary data.</text>
</comment>
<evidence type="ECO:0000313" key="1">
    <source>
        <dbReference type="EMBL" id="HIZ01482.1"/>
    </source>
</evidence>
<gene>
    <name evidence="1" type="ORF">H9819_04405</name>
</gene>
<dbReference type="AlphaFoldDB" id="A0A9D2A3L0"/>
<dbReference type="Proteomes" id="UP000824023">
    <property type="component" value="Unassembled WGS sequence"/>
</dbReference>
<protein>
    <submittedName>
        <fullName evidence="1">Winged helix-turn-helix domain-containing protein</fullName>
    </submittedName>
</protein>
<proteinExistence type="predicted"/>
<dbReference type="Pfam" id="PF10771">
    <property type="entry name" value="DUF2582"/>
    <property type="match status" value="1"/>
</dbReference>
<sequence>MKFNIQAIKTNSRKVYDILLRYTRCSFGELEKRCNLASTDLCMALLQLLRENKIEQVSGQQGIYYRLAAVTA</sequence>
<dbReference type="InterPro" id="IPR019707">
    <property type="entry name" value="DUF2582"/>
</dbReference>
<dbReference type="EMBL" id="DXCK01000062">
    <property type="protein sequence ID" value="HIZ01482.1"/>
    <property type="molecule type" value="Genomic_DNA"/>
</dbReference>
<dbReference type="InterPro" id="IPR036390">
    <property type="entry name" value="WH_DNA-bd_sf"/>
</dbReference>
<accession>A0A9D2A3L0</accession>
<reference evidence="1" key="1">
    <citation type="journal article" date="2021" name="PeerJ">
        <title>Extensive microbial diversity within the chicken gut microbiome revealed by metagenomics and culture.</title>
        <authorList>
            <person name="Gilroy R."/>
            <person name="Ravi A."/>
            <person name="Getino M."/>
            <person name="Pursley I."/>
            <person name="Horton D.L."/>
            <person name="Alikhan N.F."/>
            <person name="Baker D."/>
            <person name="Gharbi K."/>
            <person name="Hall N."/>
            <person name="Watson M."/>
            <person name="Adriaenssens E.M."/>
            <person name="Foster-Nyarko E."/>
            <person name="Jarju S."/>
            <person name="Secka A."/>
            <person name="Antonio M."/>
            <person name="Oren A."/>
            <person name="Chaudhuri R.R."/>
            <person name="La Ragione R."/>
            <person name="Hildebrand F."/>
            <person name="Pallen M.J."/>
        </authorList>
    </citation>
    <scope>NUCLEOTIDE SEQUENCE</scope>
    <source>
        <strain evidence="1">ChiHjej12B11-24981</strain>
    </source>
</reference>
<dbReference type="SUPFAM" id="SSF46785">
    <property type="entry name" value="Winged helix' DNA-binding domain"/>
    <property type="match status" value="1"/>
</dbReference>
<dbReference type="Gene3D" id="1.10.10.10">
    <property type="entry name" value="Winged helix-like DNA-binding domain superfamily/Winged helix DNA-binding domain"/>
    <property type="match status" value="1"/>
</dbReference>
<organism evidence="1 2">
    <name type="scientific">Candidatus Bacteroides merdipullorum</name>
    <dbReference type="NCBI Taxonomy" id="2838474"/>
    <lineage>
        <taxon>Bacteria</taxon>
        <taxon>Pseudomonadati</taxon>
        <taxon>Bacteroidota</taxon>
        <taxon>Bacteroidia</taxon>
        <taxon>Bacteroidales</taxon>
        <taxon>Bacteroidaceae</taxon>
        <taxon>Bacteroides</taxon>
    </lineage>
</organism>
<evidence type="ECO:0000313" key="2">
    <source>
        <dbReference type="Proteomes" id="UP000824023"/>
    </source>
</evidence>
<reference evidence="1" key="2">
    <citation type="submission" date="2021-04" db="EMBL/GenBank/DDBJ databases">
        <authorList>
            <person name="Gilroy R."/>
        </authorList>
    </citation>
    <scope>NUCLEOTIDE SEQUENCE</scope>
    <source>
        <strain evidence="1">ChiHjej12B11-24981</strain>
    </source>
</reference>
<name>A0A9D2A3L0_9BACE</name>
<dbReference type="InterPro" id="IPR036388">
    <property type="entry name" value="WH-like_DNA-bd_sf"/>
</dbReference>